<accession>A0ABQ6EMV4</accession>
<proteinExistence type="predicted"/>
<protein>
    <submittedName>
        <fullName evidence="1">Uncharacterized protein</fullName>
    </submittedName>
</protein>
<dbReference type="Proteomes" id="UP001157156">
    <property type="component" value="Unassembled WGS sequence"/>
</dbReference>
<organism evidence="1 2">
    <name type="scientific">Vibrio algivorus</name>
    <dbReference type="NCBI Taxonomy" id="1667024"/>
    <lineage>
        <taxon>Bacteria</taxon>
        <taxon>Pseudomonadati</taxon>
        <taxon>Pseudomonadota</taxon>
        <taxon>Gammaproteobacteria</taxon>
        <taxon>Vibrionales</taxon>
        <taxon>Vibrionaceae</taxon>
        <taxon>Vibrio</taxon>
    </lineage>
</organism>
<reference evidence="2" key="1">
    <citation type="journal article" date="2019" name="Int. J. Syst. Evol. Microbiol.">
        <title>The Global Catalogue of Microorganisms (GCM) 10K type strain sequencing project: providing services to taxonomists for standard genome sequencing and annotation.</title>
        <authorList>
            <consortium name="The Broad Institute Genomics Platform"/>
            <consortium name="The Broad Institute Genome Sequencing Center for Infectious Disease"/>
            <person name="Wu L."/>
            <person name="Ma J."/>
        </authorList>
    </citation>
    <scope>NUCLEOTIDE SEQUENCE [LARGE SCALE GENOMIC DNA]</scope>
    <source>
        <strain evidence="2">NBRC 111146</strain>
    </source>
</reference>
<keyword evidence="2" id="KW-1185">Reference proteome</keyword>
<sequence>MIEQDLQQKQKLDNGAAKIADFLAKTTDKLGSNNKPVKSNITDNDSAKMTTSKGTIQGYNGIAITDDKHQIILHS</sequence>
<dbReference type="EMBL" id="BSPV01000004">
    <property type="protein sequence ID" value="GLT14324.1"/>
    <property type="molecule type" value="Genomic_DNA"/>
</dbReference>
<gene>
    <name evidence="1" type="ORF">GCM10007931_12990</name>
</gene>
<comment type="caution">
    <text evidence="1">The sequence shown here is derived from an EMBL/GenBank/DDBJ whole genome shotgun (WGS) entry which is preliminary data.</text>
</comment>
<evidence type="ECO:0000313" key="2">
    <source>
        <dbReference type="Proteomes" id="UP001157156"/>
    </source>
</evidence>
<name>A0ABQ6EMV4_9VIBR</name>
<evidence type="ECO:0000313" key="1">
    <source>
        <dbReference type="EMBL" id="GLT14324.1"/>
    </source>
</evidence>